<keyword evidence="1" id="KW-0812">Transmembrane</keyword>
<evidence type="ECO:0000313" key="3">
    <source>
        <dbReference type="Proteomes" id="UP000062833"/>
    </source>
</evidence>
<reference evidence="3" key="1">
    <citation type="submission" date="2015-09" db="EMBL/GenBank/DDBJ databases">
        <title>Complete genome of Arthrobacter alpinus strain R3.8.</title>
        <authorList>
            <person name="See-Too W.S."/>
            <person name="Chan K.G."/>
        </authorList>
    </citation>
    <scope>NUCLEOTIDE SEQUENCE [LARGE SCALE GENOMIC DNA]</scope>
    <source>
        <strain evidence="3">R3.8</strain>
    </source>
</reference>
<dbReference type="EMBL" id="CP012677">
    <property type="protein sequence ID" value="ALE91293.1"/>
    <property type="molecule type" value="Genomic_DNA"/>
</dbReference>
<evidence type="ECO:0000256" key="1">
    <source>
        <dbReference type="SAM" id="Phobius"/>
    </source>
</evidence>
<keyword evidence="3" id="KW-1185">Reference proteome</keyword>
<dbReference type="AlphaFoldDB" id="A0A0M4R9G8"/>
<evidence type="ECO:0000313" key="2">
    <source>
        <dbReference type="EMBL" id="ALE91293.1"/>
    </source>
</evidence>
<feature type="transmembrane region" description="Helical" evidence="1">
    <location>
        <begin position="7"/>
        <end position="29"/>
    </location>
</feature>
<gene>
    <name evidence="2" type="ORF">AOC05_01220</name>
</gene>
<organism evidence="2 3">
    <name type="scientific">Arthrobacter alpinus</name>
    <dbReference type="NCBI Taxonomy" id="656366"/>
    <lineage>
        <taxon>Bacteria</taxon>
        <taxon>Bacillati</taxon>
        <taxon>Actinomycetota</taxon>
        <taxon>Actinomycetes</taxon>
        <taxon>Micrococcales</taxon>
        <taxon>Micrococcaceae</taxon>
        <taxon>Arthrobacter</taxon>
    </lineage>
</organism>
<feature type="transmembrane region" description="Helical" evidence="1">
    <location>
        <begin position="35"/>
        <end position="59"/>
    </location>
</feature>
<name>A0A0M4R9G8_9MICC</name>
<keyword evidence="1" id="KW-1133">Transmembrane helix</keyword>
<sequence>MEFLAAPYTLVVMAGIAFSQLALVAVWVFSPWTSVMLAVGRVTVSGTAFVRLMLVLMYCA</sequence>
<dbReference type="KEGG" id="aaq:AOC05_01220"/>
<protein>
    <submittedName>
        <fullName evidence="2">Uncharacterized protein</fullName>
    </submittedName>
</protein>
<keyword evidence="1" id="KW-0472">Membrane</keyword>
<proteinExistence type="predicted"/>
<dbReference type="Proteomes" id="UP000062833">
    <property type="component" value="Chromosome"/>
</dbReference>
<accession>A0A0M4R9G8</accession>